<feature type="compositionally biased region" description="Basic residues" evidence="1">
    <location>
        <begin position="96"/>
        <end position="105"/>
    </location>
</feature>
<comment type="caution">
    <text evidence="3">The sequence shown here is derived from an EMBL/GenBank/DDBJ whole genome shotgun (WGS) entry which is preliminary data.</text>
</comment>
<feature type="region of interest" description="Disordered" evidence="1">
    <location>
        <begin position="15"/>
        <end position="41"/>
    </location>
</feature>
<keyword evidence="2" id="KW-0812">Transmembrane</keyword>
<keyword evidence="2" id="KW-1133">Transmembrane helix</keyword>
<dbReference type="EMBL" id="JAENGY010002081">
    <property type="protein sequence ID" value="KAG6945526.1"/>
    <property type="molecule type" value="Genomic_DNA"/>
</dbReference>
<evidence type="ECO:0000256" key="1">
    <source>
        <dbReference type="SAM" id="MobiDB-lite"/>
    </source>
</evidence>
<keyword evidence="4" id="KW-1185">Reference proteome</keyword>
<feature type="compositionally biased region" description="Acidic residues" evidence="1">
    <location>
        <begin position="129"/>
        <end position="139"/>
    </location>
</feature>
<dbReference type="Proteomes" id="UP000709295">
    <property type="component" value="Unassembled WGS sequence"/>
</dbReference>
<evidence type="ECO:0000313" key="4">
    <source>
        <dbReference type="Proteomes" id="UP000709295"/>
    </source>
</evidence>
<evidence type="ECO:0000256" key="2">
    <source>
        <dbReference type="SAM" id="Phobius"/>
    </source>
</evidence>
<gene>
    <name evidence="3" type="ORF">JG688_00016508</name>
</gene>
<protein>
    <submittedName>
        <fullName evidence="3">Uncharacterized protein</fullName>
    </submittedName>
</protein>
<feature type="transmembrane region" description="Helical" evidence="2">
    <location>
        <begin position="156"/>
        <end position="175"/>
    </location>
</feature>
<feature type="region of interest" description="Disordered" evidence="1">
    <location>
        <begin position="62"/>
        <end position="139"/>
    </location>
</feature>
<evidence type="ECO:0000313" key="3">
    <source>
        <dbReference type="EMBL" id="KAG6945526.1"/>
    </source>
</evidence>
<sequence>MTTTSVDWTGDFKEQEQGWASKKVPSRSLDDRVNLNGTEGRDFFLGPDAVLEFYAQARMNRKLLRPPHPSSDRTTPESAASSPAALDPLRTPSSRARGKQQRSARSRPPSSRRLFIATSPHATNSMYDDTADDTGDGVGADDDDTILLKKMKCKKVGIAVCMVYTVLHTVLHIVLHSGEVGISRNEC</sequence>
<dbReference type="AlphaFoldDB" id="A0A8J5I471"/>
<accession>A0A8J5I471</accession>
<keyword evidence="2" id="KW-0472">Membrane</keyword>
<proteinExistence type="predicted"/>
<reference evidence="3" key="1">
    <citation type="submission" date="2021-01" db="EMBL/GenBank/DDBJ databases">
        <title>Phytophthora aleatoria, a newly-described species from Pinus radiata is distinct from Phytophthora cactorum isolates based on comparative genomics.</title>
        <authorList>
            <person name="Mcdougal R."/>
            <person name="Panda P."/>
            <person name="Williams N."/>
            <person name="Studholme D.J."/>
        </authorList>
    </citation>
    <scope>NUCLEOTIDE SEQUENCE</scope>
    <source>
        <strain evidence="3">NZFS 4037</strain>
    </source>
</reference>
<organism evidence="3 4">
    <name type="scientific">Phytophthora aleatoria</name>
    <dbReference type="NCBI Taxonomy" id="2496075"/>
    <lineage>
        <taxon>Eukaryota</taxon>
        <taxon>Sar</taxon>
        <taxon>Stramenopiles</taxon>
        <taxon>Oomycota</taxon>
        <taxon>Peronosporomycetes</taxon>
        <taxon>Peronosporales</taxon>
        <taxon>Peronosporaceae</taxon>
        <taxon>Phytophthora</taxon>
    </lineage>
</organism>
<name>A0A8J5I471_9STRA</name>